<sequence>MKPDRMDAMIAIAGPPGSGKTTWISQFLQDQSRPLFYCCPGMGACLVDQARIAYRFPWVNLIPESQAPQVLTGLPEQALVYFELGFHLDLASPFLASLPCHRVAVLPPGLKESDWHDWADEVIPGNDIPVPDLLPDLWRSPLTGQVFDAPSLDEILIELTGGAYGQAQRVKGIFELPDGRAFYVDFVDGLSGIEYTELSIPRWLEGRPERFSGLEVVGWNLEQETMAQTLLDGCLSDGAIAQYQEHYKAIISDQTNPEESVLT</sequence>
<name>A0ABT7B5C8_9CYAN</name>
<organism evidence="1 2">
    <name type="scientific">Roseofilum capinflatum BLCC-M114</name>
    <dbReference type="NCBI Taxonomy" id="3022440"/>
    <lineage>
        <taxon>Bacteria</taxon>
        <taxon>Bacillati</taxon>
        <taxon>Cyanobacteriota</taxon>
        <taxon>Cyanophyceae</taxon>
        <taxon>Desertifilales</taxon>
        <taxon>Desertifilaceae</taxon>
        <taxon>Roseofilum</taxon>
        <taxon>Roseofilum capinflatum</taxon>
    </lineage>
</organism>
<gene>
    <name evidence="1" type="ORF">PMG25_09480</name>
</gene>
<reference evidence="1 2" key="1">
    <citation type="submission" date="2023-01" db="EMBL/GenBank/DDBJ databases">
        <title>Novel diversity within Roseofilum (Cyanobacteria; Desertifilaceae) from marine benthic mats with descriptions of four novel species.</title>
        <authorList>
            <person name="Wang Y."/>
            <person name="Berthold D.E."/>
            <person name="Hu J."/>
            <person name="Lefler F.W."/>
            <person name="Laughinghouse H.D. IV."/>
        </authorList>
    </citation>
    <scope>NUCLEOTIDE SEQUENCE [LARGE SCALE GENOMIC DNA]</scope>
    <source>
        <strain evidence="1 2">BLCC-M114</strain>
    </source>
</reference>
<keyword evidence="2" id="KW-1185">Reference proteome</keyword>
<dbReference type="EMBL" id="JAQOSO010000054">
    <property type="protein sequence ID" value="MDJ1174320.1"/>
    <property type="molecule type" value="Genomic_DNA"/>
</dbReference>
<accession>A0ABT7B5C8</accession>
<proteinExistence type="predicted"/>
<protein>
    <submittedName>
        <fullName evidence="1">GTP-binding protein</fullName>
    </submittedName>
</protein>
<dbReference type="SUPFAM" id="SSF52540">
    <property type="entry name" value="P-loop containing nucleoside triphosphate hydrolases"/>
    <property type="match status" value="1"/>
</dbReference>
<dbReference type="RefSeq" id="WP_283766652.1">
    <property type="nucleotide sequence ID" value="NZ_JAQOSO010000054.1"/>
</dbReference>
<evidence type="ECO:0000313" key="2">
    <source>
        <dbReference type="Proteomes" id="UP001235849"/>
    </source>
</evidence>
<dbReference type="InterPro" id="IPR027417">
    <property type="entry name" value="P-loop_NTPase"/>
</dbReference>
<dbReference type="Proteomes" id="UP001235849">
    <property type="component" value="Unassembled WGS sequence"/>
</dbReference>
<evidence type="ECO:0000313" key="1">
    <source>
        <dbReference type="EMBL" id="MDJ1174320.1"/>
    </source>
</evidence>
<comment type="caution">
    <text evidence="1">The sequence shown here is derived from an EMBL/GenBank/DDBJ whole genome shotgun (WGS) entry which is preliminary data.</text>
</comment>